<feature type="transmembrane region" description="Helical" evidence="15">
    <location>
        <begin position="113"/>
        <end position="133"/>
    </location>
</feature>
<dbReference type="InterPro" id="IPR001757">
    <property type="entry name" value="P_typ_ATPase"/>
</dbReference>
<keyword evidence="6 15" id="KW-0812">Transmembrane</keyword>
<dbReference type="NCBIfam" id="TIGR01494">
    <property type="entry name" value="ATPase_P-type"/>
    <property type="match status" value="2"/>
</dbReference>
<evidence type="ECO:0000256" key="4">
    <source>
        <dbReference type="ARBA" id="ARBA00022475"/>
    </source>
</evidence>
<dbReference type="GO" id="GO:0016887">
    <property type="term" value="F:ATP hydrolysis activity"/>
    <property type="evidence" value="ECO:0007669"/>
    <property type="project" value="InterPro"/>
</dbReference>
<dbReference type="PROSITE" id="PS00154">
    <property type="entry name" value="ATPASE_E1_E2"/>
    <property type="match status" value="1"/>
</dbReference>
<dbReference type="GO" id="GO:0005507">
    <property type="term" value="F:copper ion binding"/>
    <property type="evidence" value="ECO:0007669"/>
    <property type="project" value="TreeGrafter"/>
</dbReference>
<keyword evidence="10" id="KW-0460">Magnesium</keyword>
<feature type="transmembrane region" description="Helical" evidence="15">
    <location>
        <begin position="700"/>
        <end position="717"/>
    </location>
</feature>
<protein>
    <submittedName>
        <fullName evidence="18">Cu2+-exporting ATPase</fullName>
    </submittedName>
</protein>
<dbReference type="InterPro" id="IPR017969">
    <property type="entry name" value="Heavy-metal-associated_CS"/>
</dbReference>
<dbReference type="SUPFAM" id="SSF56784">
    <property type="entry name" value="HAD-like"/>
    <property type="match status" value="1"/>
</dbReference>
<dbReference type="InterPro" id="IPR027256">
    <property type="entry name" value="P-typ_ATPase_IB"/>
</dbReference>
<dbReference type="InterPro" id="IPR059000">
    <property type="entry name" value="ATPase_P-type_domA"/>
</dbReference>
<evidence type="ECO:0000256" key="15">
    <source>
        <dbReference type="RuleBase" id="RU362081"/>
    </source>
</evidence>
<dbReference type="Gene3D" id="3.40.1110.10">
    <property type="entry name" value="Calcium-transporting ATPase, cytoplasmic domain N"/>
    <property type="match status" value="1"/>
</dbReference>
<evidence type="ECO:0000256" key="1">
    <source>
        <dbReference type="ARBA" id="ARBA00004651"/>
    </source>
</evidence>
<dbReference type="GO" id="GO:0055070">
    <property type="term" value="P:copper ion homeostasis"/>
    <property type="evidence" value="ECO:0007669"/>
    <property type="project" value="TreeGrafter"/>
</dbReference>
<evidence type="ECO:0000313" key="19">
    <source>
        <dbReference type="Proteomes" id="UP000294881"/>
    </source>
</evidence>
<dbReference type="CDD" id="cd00371">
    <property type="entry name" value="HMA"/>
    <property type="match status" value="1"/>
</dbReference>
<evidence type="ECO:0000256" key="5">
    <source>
        <dbReference type="ARBA" id="ARBA00022553"/>
    </source>
</evidence>
<dbReference type="GO" id="GO:0043682">
    <property type="term" value="F:P-type divalent copper transporter activity"/>
    <property type="evidence" value="ECO:0007669"/>
    <property type="project" value="TreeGrafter"/>
</dbReference>
<dbReference type="Gene3D" id="3.40.50.1000">
    <property type="entry name" value="HAD superfamily/HAD-like"/>
    <property type="match status" value="1"/>
</dbReference>
<dbReference type="InterPro" id="IPR023214">
    <property type="entry name" value="HAD_sf"/>
</dbReference>
<dbReference type="InterPro" id="IPR023298">
    <property type="entry name" value="ATPase_P-typ_TM_dom_sf"/>
</dbReference>
<comment type="caution">
    <text evidence="18">The sequence shown here is derived from an EMBL/GenBank/DDBJ whole genome shotgun (WGS) entry which is preliminary data.</text>
</comment>
<keyword evidence="7 15" id="KW-0479">Metal-binding</keyword>
<dbReference type="NCBIfam" id="TIGR01511">
    <property type="entry name" value="ATPase-IB1_Cu"/>
    <property type="match status" value="1"/>
</dbReference>
<dbReference type="InterPro" id="IPR006121">
    <property type="entry name" value="HMA_dom"/>
</dbReference>
<accession>A0A4R2GJ39</accession>
<dbReference type="Pfam" id="PF00122">
    <property type="entry name" value="E1-E2_ATPase"/>
    <property type="match status" value="1"/>
</dbReference>
<dbReference type="SUPFAM" id="SSF81653">
    <property type="entry name" value="Calcium ATPase, transduction domain A"/>
    <property type="match status" value="1"/>
</dbReference>
<dbReference type="PANTHER" id="PTHR43520:SF5">
    <property type="entry name" value="CATION-TRANSPORTING P-TYPE ATPASE-RELATED"/>
    <property type="match status" value="1"/>
</dbReference>
<feature type="transmembrane region" description="Helical" evidence="15">
    <location>
        <begin position="145"/>
        <end position="162"/>
    </location>
</feature>
<feature type="transmembrane region" description="Helical" evidence="15">
    <location>
        <begin position="361"/>
        <end position="381"/>
    </location>
</feature>
<comment type="similarity">
    <text evidence="2 15">Belongs to the cation transport ATPase (P-type) (TC 3.A.3) family. Type IB subfamily.</text>
</comment>
<feature type="domain" description="HMA" evidence="17">
    <location>
        <begin position="34"/>
        <end position="98"/>
    </location>
</feature>
<dbReference type="OrthoDB" id="391538at2"/>
<dbReference type="NCBIfam" id="TIGR01512">
    <property type="entry name" value="ATPase-IB2_Cd"/>
    <property type="match status" value="1"/>
</dbReference>
<keyword evidence="19" id="KW-1185">Reference proteome</keyword>
<dbReference type="GO" id="GO:0005524">
    <property type="term" value="F:ATP binding"/>
    <property type="evidence" value="ECO:0007669"/>
    <property type="project" value="UniProtKB-UniRule"/>
</dbReference>
<keyword evidence="11" id="KW-1278">Translocase</keyword>
<evidence type="ECO:0000256" key="2">
    <source>
        <dbReference type="ARBA" id="ARBA00006024"/>
    </source>
</evidence>
<evidence type="ECO:0000256" key="10">
    <source>
        <dbReference type="ARBA" id="ARBA00022842"/>
    </source>
</evidence>
<dbReference type="Proteomes" id="UP000294881">
    <property type="component" value="Unassembled WGS sequence"/>
</dbReference>
<feature type="compositionally biased region" description="Low complexity" evidence="16">
    <location>
        <begin position="537"/>
        <end position="548"/>
    </location>
</feature>
<dbReference type="PRINTS" id="PR00943">
    <property type="entry name" value="CUATPASE"/>
</dbReference>
<dbReference type="Pfam" id="PF00403">
    <property type="entry name" value="HMA"/>
    <property type="match status" value="1"/>
</dbReference>
<keyword evidence="5" id="KW-0597">Phosphoprotein</keyword>
<evidence type="ECO:0000256" key="12">
    <source>
        <dbReference type="ARBA" id="ARBA00022989"/>
    </source>
</evidence>
<keyword evidence="13" id="KW-0406">Ion transport</keyword>
<evidence type="ECO:0000256" key="16">
    <source>
        <dbReference type="SAM" id="MobiDB-lite"/>
    </source>
</evidence>
<dbReference type="InterPro" id="IPR018303">
    <property type="entry name" value="ATPase_P-typ_P_site"/>
</dbReference>
<gene>
    <name evidence="18" type="ORF">EV666_1219</name>
</gene>
<organism evidence="18 19">
    <name type="scientific">Camelimonas lactis</name>
    <dbReference type="NCBI Taxonomy" id="659006"/>
    <lineage>
        <taxon>Bacteria</taxon>
        <taxon>Pseudomonadati</taxon>
        <taxon>Pseudomonadota</taxon>
        <taxon>Alphaproteobacteria</taxon>
        <taxon>Hyphomicrobiales</taxon>
        <taxon>Chelatococcaceae</taxon>
        <taxon>Camelimonas</taxon>
    </lineage>
</organism>
<evidence type="ECO:0000256" key="6">
    <source>
        <dbReference type="ARBA" id="ARBA00022692"/>
    </source>
</evidence>
<proteinExistence type="inferred from homology"/>
<dbReference type="AlphaFoldDB" id="A0A4R2GJ39"/>
<evidence type="ECO:0000256" key="7">
    <source>
        <dbReference type="ARBA" id="ARBA00022723"/>
    </source>
</evidence>
<keyword evidence="12 15" id="KW-1133">Transmembrane helix</keyword>
<feature type="transmembrane region" description="Helical" evidence="15">
    <location>
        <begin position="387"/>
        <end position="415"/>
    </location>
</feature>
<comment type="subcellular location">
    <subcellularLocation>
        <location evidence="1">Cell membrane</location>
        <topology evidence="1">Multi-pass membrane protein</topology>
    </subcellularLocation>
</comment>
<feature type="transmembrane region" description="Helical" evidence="15">
    <location>
        <begin position="182"/>
        <end position="200"/>
    </location>
</feature>
<feature type="transmembrane region" description="Helical" evidence="15">
    <location>
        <begin position="206"/>
        <end position="224"/>
    </location>
</feature>
<evidence type="ECO:0000256" key="14">
    <source>
        <dbReference type="ARBA" id="ARBA00023136"/>
    </source>
</evidence>
<dbReference type="SUPFAM" id="SSF55008">
    <property type="entry name" value="HMA, heavy metal-associated domain"/>
    <property type="match status" value="1"/>
</dbReference>
<evidence type="ECO:0000256" key="8">
    <source>
        <dbReference type="ARBA" id="ARBA00022741"/>
    </source>
</evidence>
<dbReference type="InterPro" id="IPR008250">
    <property type="entry name" value="ATPase_P-typ_transduc_dom_A_sf"/>
</dbReference>
<evidence type="ECO:0000256" key="3">
    <source>
        <dbReference type="ARBA" id="ARBA00022448"/>
    </source>
</evidence>
<keyword evidence="4 15" id="KW-1003">Cell membrane</keyword>
<dbReference type="PANTHER" id="PTHR43520">
    <property type="entry name" value="ATP7, ISOFORM B"/>
    <property type="match status" value="1"/>
</dbReference>
<evidence type="ECO:0000259" key="17">
    <source>
        <dbReference type="PROSITE" id="PS50846"/>
    </source>
</evidence>
<evidence type="ECO:0000313" key="18">
    <source>
        <dbReference type="EMBL" id="TCO08646.1"/>
    </source>
</evidence>
<dbReference type="RefSeq" id="WP_132010512.1">
    <property type="nucleotide sequence ID" value="NZ_JBHUNN010000001.1"/>
</dbReference>
<dbReference type="NCBIfam" id="TIGR01525">
    <property type="entry name" value="ATPase-IB_hvy"/>
    <property type="match status" value="1"/>
</dbReference>
<keyword evidence="9 15" id="KW-0067">ATP-binding</keyword>
<name>A0A4R2GJ39_9HYPH</name>
<dbReference type="InterPro" id="IPR023299">
    <property type="entry name" value="ATPase_P-typ_cyto_dom_N"/>
</dbReference>
<dbReference type="GO" id="GO:0005886">
    <property type="term" value="C:plasma membrane"/>
    <property type="evidence" value="ECO:0007669"/>
    <property type="project" value="UniProtKB-SubCell"/>
</dbReference>
<dbReference type="PRINTS" id="PR00119">
    <property type="entry name" value="CATATPASE"/>
</dbReference>
<feature type="region of interest" description="Disordered" evidence="16">
    <location>
        <begin position="529"/>
        <end position="549"/>
    </location>
</feature>
<dbReference type="PROSITE" id="PS50846">
    <property type="entry name" value="HMA_2"/>
    <property type="match status" value="1"/>
</dbReference>
<keyword evidence="14 15" id="KW-0472">Membrane</keyword>
<evidence type="ECO:0000256" key="13">
    <source>
        <dbReference type="ARBA" id="ARBA00023065"/>
    </source>
</evidence>
<dbReference type="SUPFAM" id="SSF81665">
    <property type="entry name" value="Calcium ATPase, transmembrane domain M"/>
    <property type="match status" value="1"/>
</dbReference>
<evidence type="ECO:0000256" key="9">
    <source>
        <dbReference type="ARBA" id="ARBA00022840"/>
    </source>
</evidence>
<reference evidence="18 19" key="1">
    <citation type="submission" date="2019-03" db="EMBL/GenBank/DDBJ databases">
        <title>Genomic Encyclopedia of Type Strains, Phase IV (KMG-IV): sequencing the most valuable type-strain genomes for metagenomic binning, comparative biology and taxonomic classification.</title>
        <authorList>
            <person name="Goeker M."/>
        </authorList>
    </citation>
    <scope>NUCLEOTIDE SEQUENCE [LARGE SCALE GENOMIC DNA]</scope>
    <source>
        <strain evidence="18 19">DSM 22958</strain>
    </source>
</reference>
<sequence length="774" mass="81510">MSCCAPGADINAASGAPSANELLQAARSLGDGAAQVELSVPAIHCGACIQKLEQALSRLDGVVSARVNLSTRRISVRFRQSAPPPIVETLTGLGYPPHLFDEAEGKDRTLTELLRSVAVSGFASGNIMLLSVSVWSGADGATRDLFHWISALIAFPTLLYAGRTFYRSAWQALRAGRMNMDVPIVIGVTLAYAMSIYDTLHHGQHAYFDAGVTLLFFLLIGRTFDHLMRDRARSAVLGLARLAPRGAVVIAPDGNRDYRPVNEIETGDRLLIAAGERIPVDARVVGGASDLDCSLVNGESRPQSVGPDSMVRAGTLNLTGPLTLEATARAGDSFLAEMVRMMEAAEGGRTRYRRIADRVSAFYAPVVHLTALIAFIVWLVMGGDWHQALTIAIAVLIITCPCALGLAVPIVQVVAARRLFERGVMVRDGSAMERLTEIDTVVFDKTGTLTMGQPRLVNAQEIAPDLLAIAAALGGQSRHPLSQAIARRAVASEAGDDAPAIAFDAVKEVPGFGIEGWREGSLWRLGRPGWAAGGDTGQDQDGDAAGAGRPSAWSGAMLARDGRACARFAFEDTLRPDAAQAIHALQQAGKSVEILSGDTEGACRDIAGRLGVRQYAANLLPAEKVARITDLTQAGRKVLMVGDGLNDAPALSAAHVSMAPATAADVGRNIADLVFLRDSLEAAPFVIEVSEQAGTLIRQNIALALVYNIIAVPIAFLGLVTPLIAAVAMSGSSILVIANALRLLRAREEAPAAKPAGEPAVGHYPGHYPEGGAA</sequence>
<dbReference type="CDD" id="cd02092">
    <property type="entry name" value="P-type_ATPase_FixI-like"/>
    <property type="match status" value="1"/>
</dbReference>
<keyword evidence="8 15" id="KW-0547">Nucleotide-binding</keyword>
<dbReference type="Gene3D" id="3.30.70.100">
    <property type="match status" value="1"/>
</dbReference>
<dbReference type="Pfam" id="PF00702">
    <property type="entry name" value="Hydrolase"/>
    <property type="match status" value="1"/>
</dbReference>
<dbReference type="PROSITE" id="PS01047">
    <property type="entry name" value="HMA_1"/>
    <property type="match status" value="1"/>
</dbReference>
<dbReference type="InterPro" id="IPR036163">
    <property type="entry name" value="HMA_dom_sf"/>
</dbReference>
<dbReference type="Gene3D" id="2.70.150.10">
    <property type="entry name" value="Calcium-transporting ATPase, cytoplasmic transduction domain A"/>
    <property type="match status" value="1"/>
</dbReference>
<dbReference type="InterPro" id="IPR036412">
    <property type="entry name" value="HAD-like_sf"/>
</dbReference>
<keyword evidence="3" id="KW-0813">Transport</keyword>
<dbReference type="EMBL" id="SLWL01000021">
    <property type="protein sequence ID" value="TCO08646.1"/>
    <property type="molecule type" value="Genomic_DNA"/>
</dbReference>
<evidence type="ECO:0000256" key="11">
    <source>
        <dbReference type="ARBA" id="ARBA00022967"/>
    </source>
</evidence>